<evidence type="ECO:0000313" key="3">
    <source>
        <dbReference type="Proteomes" id="UP000015101"/>
    </source>
</evidence>
<dbReference type="STRING" id="6412.T1FR78"/>
<reference evidence="2" key="3">
    <citation type="submission" date="2015-06" db="UniProtKB">
        <authorList>
            <consortium name="EnsemblMetazoa"/>
        </authorList>
    </citation>
    <scope>IDENTIFICATION</scope>
</reference>
<dbReference type="eggNOG" id="KOG1215">
    <property type="taxonomic scope" value="Eukaryota"/>
</dbReference>
<organism evidence="2 3">
    <name type="scientific">Helobdella robusta</name>
    <name type="common">Californian leech</name>
    <dbReference type="NCBI Taxonomy" id="6412"/>
    <lineage>
        <taxon>Eukaryota</taxon>
        <taxon>Metazoa</taxon>
        <taxon>Spiralia</taxon>
        <taxon>Lophotrochozoa</taxon>
        <taxon>Annelida</taxon>
        <taxon>Clitellata</taxon>
        <taxon>Hirudinea</taxon>
        <taxon>Rhynchobdellida</taxon>
        <taxon>Glossiphoniidae</taxon>
        <taxon>Helobdella</taxon>
    </lineage>
</organism>
<dbReference type="Proteomes" id="UP000015101">
    <property type="component" value="Unassembled WGS sequence"/>
</dbReference>
<reference evidence="1 3" key="2">
    <citation type="journal article" date="2013" name="Nature">
        <title>Insights into bilaterian evolution from three spiralian genomes.</title>
        <authorList>
            <person name="Simakov O."/>
            <person name="Marletaz F."/>
            <person name="Cho S.J."/>
            <person name="Edsinger-Gonzales E."/>
            <person name="Havlak P."/>
            <person name="Hellsten U."/>
            <person name="Kuo D.H."/>
            <person name="Larsson T."/>
            <person name="Lv J."/>
            <person name="Arendt D."/>
            <person name="Savage R."/>
            <person name="Osoegawa K."/>
            <person name="de Jong P."/>
            <person name="Grimwood J."/>
            <person name="Chapman J.A."/>
            <person name="Shapiro H."/>
            <person name="Aerts A."/>
            <person name="Otillar R.P."/>
            <person name="Terry A.Y."/>
            <person name="Boore J.L."/>
            <person name="Grigoriev I.V."/>
            <person name="Lindberg D.R."/>
            <person name="Seaver E.C."/>
            <person name="Weisblat D.A."/>
            <person name="Putnam N.H."/>
            <person name="Rokhsar D.S."/>
        </authorList>
    </citation>
    <scope>NUCLEOTIDE SEQUENCE</scope>
</reference>
<dbReference type="EMBL" id="KB097639">
    <property type="protein sequence ID" value="ESN92921.1"/>
    <property type="molecule type" value="Genomic_DNA"/>
</dbReference>
<evidence type="ECO:0000313" key="2">
    <source>
        <dbReference type="EnsemblMetazoa" id="HelroP189631"/>
    </source>
</evidence>
<dbReference type="AlphaFoldDB" id="T1FR78"/>
<dbReference type="InterPro" id="IPR011042">
    <property type="entry name" value="6-blade_b-propeller_TolB-like"/>
</dbReference>
<dbReference type="EMBL" id="AMQM01001925">
    <property type="status" value="NOT_ANNOTATED_CDS"/>
    <property type="molecule type" value="Genomic_DNA"/>
</dbReference>
<dbReference type="GeneID" id="20211325"/>
<dbReference type="SUPFAM" id="SSF63825">
    <property type="entry name" value="YWTD domain"/>
    <property type="match status" value="2"/>
</dbReference>
<dbReference type="PANTHER" id="PTHR46513:SF13">
    <property type="entry name" value="EGF-LIKE DOMAIN-CONTAINING PROTEIN"/>
    <property type="match status" value="1"/>
</dbReference>
<proteinExistence type="predicted"/>
<dbReference type="InterPro" id="IPR050778">
    <property type="entry name" value="Cueball_EGF_LRP_Nidogen"/>
</dbReference>
<protein>
    <recommendedName>
        <fullName evidence="4">EGF-like domain-containing protein</fullName>
    </recommendedName>
</protein>
<dbReference type="RefSeq" id="XP_009029204.1">
    <property type="nucleotide sequence ID" value="XM_009030956.1"/>
</dbReference>
<keyword evidence="3" id="KW-1185">Reference proteome</keyword>
<evidence type="ECO:0000313" key="1">
    <source>
        <dbReference type="EMBL" id="ESN92921.1"/>
    </source>
</evidence>
<gene>
    <name evidence="2" type="primary">20211325</name>
    <name evidence="1" type="ORF">HELRODRAFT_189631</name>
</gene>
<accession>T1FR78</accession>
<dbReference type="CTD" id="20211325"/>
<dbReference type="EnsemblMetazoa" id="HelroT189631">
    <property type="protein sequence ID" value="HelroP189631"/>
    <property type="gene ID" value="HelroG189631"/>
</dbReference>
<sequence>MSRLISKRASKISPAQYISCLIMFKLHREDPMYSANNEISYYKEKDDYDTIGLIHLETLTKHKTTIFKSLEQFSSISLDYINRNIYWIQNQESIWVGSLNYKKKIRLLALNSSEVEGVEKSNNLAIRSLFVDSVRRRFFYSQCDVNLYNGNNKLISCDLSAMHCLNSLETQETAELNAMGCASAITVDVKDAKISWIDAGNGNIFTGELDSSVNSYDFQLNNDIEENSQFDINEQKIWTGRLKNIHTIKCSNHPKSVVYMNNKLIWIDQDNHYAHMKSDNAFSEAVEDIQLENDVHYVALVAADKNIHNKAHYSICTSKKPLCSDVCVTSKNGNRRCLCPSGHVLRYGYLCIKDPCFRHENDQPKAICGDLCERVNQNKIKCTCRFGRYLLPDGKKCADLQVPIMYLADNYFLNRMIVDAEYEIFDKIENIQTRNSISYFNENNFSKNEKVEQSNFEGDYSDDSENEGNDVIGLIHLETLTKHKNTIFDHLKECSSISVDYLNRNIYWIQSQKSIWIGGFNYRKKIKLVSLNNSLSQTVFRSLVVDPLRRRLFYSQCDVNLHYHTNNKLISCDLLGKSCLNSLESPEAHLNAKGCISEITIDVNGGKISWLESESGIIFSGELDYFDKNQEQSYNNGELNETFDKADLMIWTGRIKNVHIIRNNKFCVNSKVSLT</sequence>
<name>T1FR78_HELRO</name>
<dbReference type="KEGG" id="hro:HELRODRAFT_189631"/>
<dbReference type="InParanoid" id="T1FR78"/>
<reference evidence="3" key="1">
    <citation type="submission" date="2012-12" db="EMBL/GenBank/DDBJ databases">
        <authorList>
            <person name="Hellsten U."/>
            <person name="Grimwood J."/>
            <person name="Chapman J.A."/>
            <person name="Shapiro H."/>
            <person name="Aerts A."/>
            <person name="Otillar R.P."/>
            <person name="Terry A.Y."/>
            <person name="Boore J.L."/>
            <person name="Simakov O."/>
            <person name="Marletaz F."/>
            <person name="Cho S.-J."/>
            <person name="Edsinger-Gonzales E."/>
            <person name="Havlak P."/>
            <person name="Kuo D.-H."/>
            <person name="Larsson T."/>
            <person name="Lv J."/>
            <person name="Arendt D."/>
            <person name="Savage R."/>
            <person name="Osoegawa K."/>
            <person name="de Jong P."/>
            <person name="Lindberg D.R."/>
            <person name="Seaver E.C."/>
            <person name="Weisblat D.A."/>
            <person name="Putnam N.H."/>
            <person name="Grigoriev I.V."/>
            <person name="Rokhsar D.S."/>
        </authorList>
    </citation>
    <scope>NUCLEOTIDE SEQUENCE</scope>
</reference>
<dbReference type="PANTHER" id="PTHR46513">
    <property type="entry name" value="VITELLOGENIN RECEPTOR-LIKE PROTEIN-RELATED-RELATED"/>
    <property type="match status" value="1"/>
</dbReference>
<dbReference type="Gene3D" id="2.120.10.30">
    <property type="entry name" value="TolB, C-terminal domain"/>
    <property type="match status" value="2"/>
</dbReference>
<evidence type="ECO:0008006" key="4">
    <source>
        <dbReference type="Google" id="ProtNLM"/>
    </source>
</evidence>
<dbReference type="HOGENOM" id="CLU_407287_0_0_1"/>